<dbReference type="SUPFAM" id="SSF51735">
    <property type="entry name" value="NAD(P)-binding Rossmann-fold domains"/>
    <property type="match status" value="1"/>
</dbReference>
<gene>
    <name evidence="3" type="ORF">ACFFLM_03330</name>
</gene>
<dbReference type="InterPro" id="IPR051450">
    <property type="entry name" value="Gfo/Idh/MocA_Oxidoreductases"/>
</dbReference>
<dbReference type="Gene3D" id="3.40.50.720">
    <property type="entry name" value="NAD(P)-binding Rossmann-like Domain"/>
    <property type="match status" value="1"/>
</dbReference>
<reference evidence="3 4" key="1">
    <citation type="submission" date="2024-09" db="EMBL/GenBank/DDBJ databases">
        <authorList>
            <person name="Sun Q."/>
            <person name="Mori K."/>
        </authorList>
    </citation>
    <scope>NUCLEOTIDE SEQUENCE [LARGE SCALE GENOMIC DNA]</scope>
    <source>
        <strain evidence="3 4">JCM 13503</strain>
    </source>
</reference>
<feature type="domain" description="GFO/IDH/MocA-like oxidoreductase" evidence="2">
    <location>
        <begin position="123"/>
        <end position="240"/>
    </location>
</feature>
<dbReference type="RefSeq" id="WP_380005530.1">
    <property type="nucleotide sequence ID" value="NZ_JBHLYR010000011.1"/>
</dbReference>
<dbReference type="Proteomes" id="UP001589733">
    <property type="component" value="Unassembled WGS sequence"/>
</dbReference>
<dbReference type="Pfam" id="PF22725">
    <property type="entry name" value="GFO_IDH_MocA_C3"/>
    <property type="match status" value="1"/>
</dbReference>
<dbReference type="SUPFAM" id="SSF55347">
    <property type="entry name" value="Glyceraldehyde-3-phosphate dehydrogenase-like, C-terminal domain"/>
    <property type="match status" value="1"/>
</dbReference>
<dbReference type="PANTHER" id="PTHR43377">
    <property type="entry name" value="BILIVERDIN REDUCTASE A"/>
    <property type="match status" value="1"/>
</dbReference>
<dbReference type="Pfam" id="PF01408">
    <property type="entry name" value="GFO_IDH_MocA"/>
    <property type="match status" value="1"/>
</dbReference>
<protein>
    <submittedName>
        <fullName evidence="3">Gfo/Idh/MocA family protein</fullName>
    </submittedName>
</protein>
<proteinExistence type="predicted"/>
<organism evidence="3 4">
    <name type="scientific">Deinococcus oregonensis</name>
    <dbReference type="NCBI Taxonomy" id="1805970"/>
    <lineage>
        <taxon>Bacteria</taxon>
        <taxon>Thermotogati</taxon>
        <taxon>Deinococcota</taxon>
        <taxon>Deinococci</taxon>
        <taxon>Deinococcales</taxon>
        <taxon>Deinococcaceae</taxon>
        <taxon>Deinococcus</taxon>
    </lineage>
</organism>
<comment type="caution">
    <text evidence="3">The sequence shown here is derived from an EMBL/GenBank/DDBJ whole genome shotgun (WGS) entry which is preliminary data.</text>
</comment>
<dbReference type="InterPro" id="IPR036291">
    <property type="entry name" value="NAD(P)-bd_dom_sf"/>
</dbReference>
<dbReference type="Gene3D" id="3.30.360.10">
    <property type="entry name" value="Dihydrodipicolinate Reductase, domain 2"/>
    <property type="match status" value="1"/>
</dbReference>
<evidence type="ECO:0000259" key="1">
    <source>
        <dbReference type="Pfam" id="PF01408"/>
    </source>
</evidence>
<evidence type="ECO:0000313" key="3">
    <source>
        <dbReference type="EMBL" id="MFB9991014.1"/>
    </source>
</evidence>
<dbReference type="InterPro" id="IPR055170">
    <property type="entry name" value="GFO_IDH_MocA-like_dom"/>
</dbReference>
<evidence type="ECO:0000259" key="2">
    <source>
        <dbReference type="Pfam" id="PF22725"/>
    </source>
</evidence>
<name>A0ABV6AU39_9DEIO</name>
<sequence length="325" mass="34549">MRVGIIGSGSMGHVHARAWHALGVEFGLYSRDAERAAQLAADYGAVLYPDLGTLLADVTVADVCLPTFLHRGTVEAAARAGRHVVCEKPLALSNEDAAAMVAACEAAGVRLFVAMVVRFFPQYRAAYDLVQAGRIGTPRVLRLRRVSSPPYGGTSWFADETKSGGMILDLMLHDIDYALWTVGDVNRVYAQESSIGTRQYAQAVLTHASGALSLIEAGWAYPDGLFRTAIDLAGSSGVIEWNSDAAPAVKTFHRGEPQRAAPVGLPEVSPAADPFVLQLRQVRDALQQGAPFDITPGEALGALRVALAVRDSARSGQAVTLEAAR</sequence>
<accession>A0ABV6AU39</accession>
<evidence type="ECO:0000313" key="4">
    <source>
        <dbReference type="Proteomes" id="UP001589733"/>
    </source>
</evidence>
<dbReference type="EMBL" id="JBHLYR010000011">
    <property type="protein sequence ID" value="MFB9991014.1"/>
    <property type="molecule type" value="Genomic_DNA"/>
</dbReference>
<dbReference type="PANTHER" id="PTHR43377:SF1">
    <property type="entry name" value="BILIVERDIN REDUCTASE A"/>
    <property type="match status" value="1"/>
</dbReference>
<dbReference type="InterPro" id="IPR000683">
    <property type="entry name" value="Gfo/Idh/MocA-like_OxRdtase_N"/>
</dbReference>
<feature type="domain" description="Gfo/Idh/MocA-like oxidoreductase N-terminal" evidence="1">
    <location>
        <begin position="1"/>
        <end position="114"/>
    </location>
</feature>
<keyword evidence="4" id="KW-1185">Reference proteome</keyword>